<evidence type="ECO:0000313" key="2">
    <source>
        <dbReference type="Proteomes" id="UP000604083"/>
    </source>
</evidence>
<organism evidence="1 2">
    <name type="scientific">Roseibacillus ishigakijimensis</name>
    <dbReference type="NCBI Taxonomy" id="454146"/>
    <lineage>
        <taxon>Bacteria</taxon>
        <taxon>Pseudomonadati</taxon>
        <taxon>Verrucomicrobiota</taxon>
        <taxon>Verrucomicrobiia</taxon>
        <taxon>Verrucomicrobiales</taxon>
        <taxon>Verrucomicrobiaceae</taxon>
        <taxon>Roseibacillus</taxon>
    </lineage>
</organism>
<accession>A0A934VJ19</accession>
<proteinExistence type="predicted"/>
<evidence type="ECO:0000313" key="1">
    <source>
        <dbReference type="EMBL" id="MBK1835683.1"/>
    </source>
</evidence>
<dbReference type="Proteomes" id="UP000604083">
    <property type="component" value="Unassembled WGS sequence"/>
</dbReference>
<reference evidence="1" key="1">
    <citation type="submission" date="2021-01" db="EMBL/GenBank/DDBJ databases">
        <title>Modified the classification status of verrucomicrobia.</title>
        <authorList>
            <person name="Feng X."/>
        </authorList>
    </citation>
    <scope>NUCLEOTIDE SEQUENCE</scope>
    <source>
        <strain evidence="1">KCTC 12986</strain>
    </source>
</reference>
<dbReference type="RefSeq" id="WP_200393120.1">
    <property type="nucleotide sequence ID" value="NZ_JAENIO010000084.1"/>
</dbReference>
<name>A0A934VJ19_9BACT</name>
<protein>
    <submittedName>
        <fullName evidence="1">Uncharacterized protein</fullName>
    </submittedName>
</protein>
<gene>
    <name evidence="1" type="ORF">JIN78_16585</name>
</gene>
<keyword evidence="2" id="KW-1185">Reference proteome</keyword>
<sequence>MRAGPQFAGFCIVGFSLVTAGVVSLAKGYPTETFPDGTVIKYPKINWQQEIGGKWYAVQQYPKEASLPGLGTKSMSIISVDKFANIRSEGDVFYIEPREEGASSVVASIQVANHSFHLPLRFEFCLIILGLFTLTLHDKN</sequence>
<dbReference type="EMBL" id="JAENIO010000084">
    <property type="protein sequence ID" value="MBK1835683.1"/>
    <property type="molecule type" value="Genomic_DNA"/>
</dbReference>
<dbReference type="AlphaFoldDB" id="A0A934VJ19"/>
<comment type="caution">
    <text evidence="1">The sequence shown here is derived from an EMBL/GenBank/DDBJ whole genome shotgun (WGS) entry which is preliminary data.</text>
</comment>